<dbReference type="Pfam" id="PF00078">
    <property type="entry name" value="RVT_1"/>
    <property type="match status" value="1"/>
</dbReference>
<name>A0AAW2BVT6_9ROSI</name>
<sequence length="360" mass="40739">MAVKLDISKAFDRMLKLGFLARWVDLAMQCVTSASYTVLINGEPRGFISPSRGIKQGDPLSPYLFLFCVEGLSNLLRRAVATQNIQGIKSCRNGVAISHLLFADDSLLFCPATPVECDRLLRILASYEYFPNISFLEVELGSSPSFVWRSLLKAREVLLTGARWKVGSGTSIRVSKYQWLPRPPCFCREGARLMKVKELVDEDTGQWDRSKLAYWFQPHTLKLAYSVALRLLHPSTGDHSDAAAVGRLWKAVWSLNTPPKVHTVLWHACSNILPTRDNLHSKKVQLEPACIVCNQQHETVGHILWECPFARNWAIVSWAIWNARNKYCFEDTQAHPESSLRSALSLLHEYQSLMANQQIV</sequence>
<reference evidence="2 3" key="1">
    <citation type="submission" date="2024-01" db="EMBL/GenBank/DDBJ databases">
        <title>A telomere-to-telomere, gap-free genome of sweet tea (Lithocarpus litseifolius).</title>
        <authorList>
            <person name="Zhou J."/>
        </authorList>
    </citation>
    <scope>NUCLEOTIDE SEQUENCE [LARGE SCALE GENOMIC DNA]</scope>
    <source>
        <strain evidence="2">Zhou-2022a</strain>
        <tissue evidence="2">Leaf</tissue>
    </source>
</reference>
<dbReference type="InterPro" id="IPR043502">
    <property type="entry name" value="DNA/RNA_pol_sf"/>
</dbReference>
<evidence type="ECO:0000313" key="2">
    <source>
        <dbReference type="EMBL" id="KAK9988994.1"/>
    </source>
</evidence>
<organism evidence="2 3">
    <name type="scientific">Lithocarpus litseifolius</name>
    <dbReference type="NCBI Taxonomy" id="425828"/>
    <lineage>
        <taxon>Eukaryota</taxon>
        <taxon>Viridiplantae</taxon>
        <taxon>Streptophyta</taxon>
        <taxon>Embryophyta</taxon>
        <taxon>Tracheophyta</taxon>
        <taxon>Spermatophyta</taxon>
        <taxon>Magnoliopsida</taxon>
        <taxon>eudicotyledons</taxon>
        <taxon>Gunneridae</taxon>
        <taxon>Pentapetalae</taxon>
        <taxon>rosids</taxon>
        <taxon>fabids</taxon>
        <taxon>Fagales</taxon>
        <taxon>Fagaceae</taxon>
        <taxon>Lithocarpus</taxon>
    </lineage>
</organism>
<comment type="caution">
    <text evidence="2">The sequence shown here is derived from an EMBL/GenBank/DDBJ whole genome shotgun (WGS) entry which is preliminary data.</text>
</comment>
<proteinExistence type="predicted"/>
<gene>
    <name evidence="2" type="ORF">SO802_029233</name>
</gene>
<dbReference type="SUPFAM" id="SSF56672">
    <property type="entry name" value="DNA/RNA polymerases"/>
    <property type="match status" value="1"/>
</dbReference>
<dbReference type="EMBL" id="JAZDWU010000010">
    <property type="protein sequence ID" value="KAK9988994.1"/>
    <property type="molecule type" value="Genomic_DNA"/>
</dbReference>
<dbReference type="PANTHER" id="PTHR33116:SF86">
    <property type="entry name" value="REVERSE TRANSCRIPTASE DOMAIN-CONTAINING PROTEIN"/>
    <property type="match status" value="1"/>
</dbReference>
<keyword evidence="3" id="KW-1185">Reference proteome</keyword>
<dbReference type="AlphaFoldDB" id="A0AAW2BVT6"/>
<dbReference type="InterPro" id="IPR000477">
    <property type="entry name" value="RT_dom"/>
</dbReference>
<feature type="domain" description="Reverse transcriptase" evidence="1">
    <location>
        <begin position="1"/>
        <end position="153"/>
    </location>
</feature>
<evidence type="ECO:0000313" key="3">
    <source>
        <dbReference type="Proteomes" id="UP001459277"/>
    </source>
</evidence>
<dbReference type="Proteomes" id="UP001459277">
    <property type="component" value="Unassembled WGS sequence"/>
</dbReference>
<protein>
    <recommendedName>
        <fullName evidence="1">Reverse transcriptase domain-containing protein</fullName>
    </recommendedName>
</protein>
<dbReference type="PROSITE" id="PS50878">
    <property type="entry name" value="RT_POL"/>
    <property type="match status" value="1"/>
</dbReference>
<dbReference type="InterPro" id="IPR026960">
    <property type="entry name" value="RVT-Znf"/>
</dbReference>
<dbReference type="Pfam" id="PF13966">
    <property type="entry name" value="zf-RVT"/>
    <property type="match status" value="1"/>
</dbReference>
<evidence type="ECO:0000259" key="1">
    <source>
        <dbReference type="PROSITE" id="PS50878"/>
    </source>
</evidence>
<dbReference type="PANTHER" id="PTHR33116">
    <property type="entry name" value="REVERSE TRANSCRIPTASE ZINC-BINDING DOMAIN-CONTAINING PROTEIN-RELATED-RELATED"/>
    <property type="match status" value="1"/>
</dbReference>
<accession>A0AAW2BVT6</accession>